<reference evidence="7" key="1">
    <citation type="submission" date="2017-04" db="EMBL/GenBank/DDBJ databases">
        <title>Population genomics of picophytoplankton unveils novel chromosome hypervariability.</title>
        <authorList>
            <consortium name="DOE Joint Genome Institute"/>
            <person name="Blanc-Mathieu R."/>
            <person name="Krasovec M."/>
            <person name="Hebrard M."/>
            <person name="Yau S."/>
            <person name="Desgranges E."/>
            <person name="Martin J."/>
            <person name="Schackwitz W."/>
            <person name="Kuo A."/>
            <person name="Salin G."/>
            <person name="Donnadieu C."/>
            <person name="Desdevises Y."/>
            <person name="Sanchez-Ferandin S."/>
            <person name="Moreau H."/>
            <person name="Rivals E."/>
            <person name="Grigoriev I.V."/>
            <person name="Grimsley N."/>
            <person name="Eyre-Walker A."/>
            <person name="Piganeau G."/>
        </authorList>
    </citation>
    <scope>NUCLEOTIDE SEQUENCE [LARGE SCALE GENOMIC DNA]</scope>
    <source>
        <strain evidence="7">RCC 1115</strain>
    </source>
</reference>
<dbReference type="EC" id="2.1.1.33" evidence="2"/>
<dbReference type="Gene3D" id="3.40.50.150">
    <property type="entry name" value="Vaccinia Virus protein VP39"/>
    <property type="match status" value="1"/>
</dbReference>
<comment type="catalytic activity">
    <reaction evidence="1">
        <text>guanosine(46) in tRNA + S-adenosyl-L-methionine = N(7)-methylguanosine(46) in tRNA + S-adenosyl-L-homocysteine</text>
        <dbReference type="Rhea" id="RHEA:42708"/>
        <dbReference type="Rhea" id="RHEA-COMP:10188"/>
        <dbReference type="Rhea" id="RHEA-COMP:10189"/>
        <dbReference type="ChEBI" id="CHEBI:57856"/>
        <dbReference type="ChEBI" id="CHEBI:59789"/>
        <dbReference type="ChEBI" id="CHEBI:74269"/>
        <dbReference type="ChEBI" id="CHEBI:74480"/>
        <dbReference type="EC" id="2.1.1.33"/>
    </reaction>
</comment>
<dbReference type="GO" id="GO:0043527">
    <property type="term" value="C:tRNA methyltransferase complex"/>
    <property type="evidence" value="ECO:0007669"/>
    <property type="project" value="TreeGrafter"/>
</dbReference>
<dbReference type="EMBL" id="KZ155791">
    <property type="protein sequence ID" value="OUS45231.1"/>
    <property type="molecule type" value="Genomic_DNA"/>
</dbReference>
<protein>
    <recommendedName>
        <fullName evidence="2">tRNA (guanine(46)-N(7))-methyltransferase</fullName>
        <ecNumber evidence="2">2.1.1.33</ecNumber>
    </recommendedName>
</protein>
<dbReference type="eggNOG" id="ENOG502SUAR">
    <property type="taxonomic scope" value="Eukaryota"/>
</dbReference>
<evidence type="ECO:0000256" key="1">
    <source>
        <dbReference type="ARBA" id="ARBA00000142"/>
    </source>
</evidence>
<sequence length="292" mass="32969">MRVRSSDGACTSRSKYARATVKTNAERARGRTWDLTFIPNTRRKMSRRQKENYRELFDAHGIRFDARPRTMRGSGDDGSASDEASRMKRYETLDWDRAFPGGGGGGGEPRRRVLELGCGLGDNLIAAAIEFETYVFLGVEVHRPGVATALGEIEARGLTNAKVCEMDALWLMTGEYVEDASIDECLVHFPDPWRDESGLDRKAHRRIVNETLLTSLERTLRPGTGRLSVATDDDQYARHLERVFEQFARPRGWVRCDPFARFDSKYASRALEEGRSCVDVGFRFHPPSVDVA</sequence>
<evidence type="ECO:0000256" key="5">
    <source>
        <dbReference type="ARBA" id="ARBA00022691"/>
    </source>
</evidence>
<dbReference type="AlphaFoldDB" id="A0A1Y5I720"/>
<proteinExistence type="inferred from homology"/>
<dbReference type="GO" id="GO:0008176">
    <property type="term" value="F:tRNA (guanine(46)-N7)-methyltransferase activity"/>
    <property type="evidence" value="ECO:0007669"/>
    <property type="project" value="UniProtKB-EC"/>
</dbReference>
<keyword evidence="4 7" id="KW-0808">Transferase</keyword>
<evidence type="ECO:0000256" key="3">
    <source>
        <dbReference type="ARBA" id="ARBA00022603"/>
    </source>
</evidence>
<dbReference type="InterPro" id="IPR029063">
    <property type="entry name" value="SAM-dependent_MTases_sf"/>
</dbReference>
<keyword evidence="5" id="KW-0949">S-adenosyl-L-methionine</keyword>
<dbReference type="Pfam" id="PF02390">
    <property type="entry name" value="Methyltransf_4"/>
    <property type="match status" value="1"/>
</dbReference>
<evidence type="ECO:0000256" key="6">
    <source>
        <dbReference type="ARBA" id="ARBA00022694"/>
    </source>
</evidence>
<dbReference type="Proteomes" id="UP000195557">
    <property type="component" value="Unassembled WGS sequence"/>
</dbReference>
<evidence type="ECO:0000256" key="2">
    <source>
        <dbReference type="ARBA" id="ARBA00011977"/>
    </source>
</evidence>
<dbReference type="SUPFAM" id="SSF53335">
    <property type="entry name" value="S-adenosyl-L-methionine-dependent methyltransferases"/>
    <property type="match status" value="1"/>
</dbReference>
<name>A0A1Y5I720_OSTTA</name>
<dbReference type="CDD" id="cd02440">
    <property type="entry name" value="AdoMet_MTases"/>
    <property type="match status" value="1"/>
</dbReference>
<gene>
    <name evidence="7" type="ORF">BE221DRAFT_193434</name>
</gene>
<dbReference type="PANTHER" id="PTHR23417">
    <property type="entry name" value="3-DEOXY-D-MANNO-OCTULOSONIC-ACID TRANSFERASE/TRNA GUANINE-N 7 - -METHYLTRANSFERASE"/>
    <property type="match status" value="1"/>
</dbReference>
<dbReference type="InterPro" id="IPR003358">
    <property type="entry name" value="tRNA_(Gua-N-7)_MeTrfase_Trmb"/>
</dbReference>
<dbReference type="PROSITE" id="PS51625">
    <property type="entry name" value="SAM_MT_TRMB"/>
    <property type="match status" value="1"/>
</dbReference>
<evidence type="ECO:0000313" key="7">
    <source>
        <dbReference type="EMBL" id="OUS45231.1"/>
    </source>
</evidence>
<dbReference type="PANTHER" id="PTHR23417:SF14">
    <property type="entry name" value="PENTACOTRIPEPTIDE-REPEAT REGION OF PRORP DOMAIN-CONTAINING PROTEIN"/>
    <property type="match status" value="1"/>
</dbReference>
<keyword evidence="6" id="KW-0819">tRNA processing</keyword>
<dbReference type="InterPro" id="IPR055361">
    <property type="entry name" value="tRNA_methyltr_TrmB_bact"/>
</dbReference>
<accession>A0A1Y5I720</accession>
<organism evidence="7">
    <name type="scientific">Ostreococcus tauri</name>
    <name type="common">Marine green alga</name>
    <dbReference type="NCBI Taxonomy" id="70448"/>
    <lineage>
        <taxon>Eukaryota</taxon>
        <taxon>Viridiplantae</taxon>
        <taxon>Chlorophyta</taxon>
        <taxon>Mamiellophyceae</taxon>
        <taxon>Mamiellales</taxon>
        <taxon>Bathycoccaceae</taxon>
        <taxon>Ostreococcus</taxon>
    </lineage>
</organism>
<dbReference type="HAMAP" id="MF_01057">
    <property type="entry name" value="tRNA_methyltr_TrmB"/>
    <property type="match status" value="1"/>
</dbReference>
<keyword evidence="3 7" id="KW-0489">Methyltransferase</keyword>
<evidence type="ECO:0000256" key="4">
    <source>
        <dbReference type="ARBA" id="ARBA00022679"/>
    </source>
</evidence>